<gene>
    <name evidence="2" type="ORF">IRJ16_09030</name>
</gene>
<keyword evidence="1" id="KW-0472">Membrane</keyword>
<dbReference type="Proteomes" id="UP000622475">
    <property type="component" value="Unassembled WGS sequence"/>
</dbReference>
<evidence type="ECO:0000313" key="2">
    <source>
        <dbReference type="EMBL" id="MBE9662029.1"/>
    </source>
</evidence>
<dbReference type="AlphaFoldDB" id="A0A929PWD8"/>
<accession>A0A929PWD8</accession>
<keyword evidence="1" id="KW-0812">Transmembrane</keyword>
<sequence length="81" mass="9080">MTPIEQQQLKGFTIKTLVMLTISTASIVASVMATYFELKTSINAVQTNQEAQTRVNEIRLNVLEGQIAVLQTEVAELKERR</sequence>
<evidence type="ECO:0000256" key="1">
    <source>
        <dbReference type="SAM" id="Phobius"/>
    </source>
</evidence>
<name>A0A929PWD8_9SPHI</name>
<organism evidence="2 3">
    <name type="scientific">Mucilaginibacter myungsuensis</name>
    <dbReference type="NCBI Taxonomy" id="649104"/>
    <lineage>
        <taxon>Bacteria</taxon>
        <taxon>Pseudomonadati</taxon>
        <taxon>Bacteroidota</taxon>
        <taxon>Sphingobacteriia</taxon>
        <taxon>Sphingobacteriales</taxon>
        <taxon>Sphingobacteriaceae</taxon>
        <taxon>Mucilaginibacter</taxon>
    </lineage>
</organism>
<comment type="caution">
    <text evidence="2">The sequence shown here is derived from an EMBL/GenBank/DDBJ whole genome shotgun (WGS) entry which is preliminary data.</text>
</comment>
<reference evidence="2" key="1">
    <citation type="submission" date="2020-10" db="EMBL/GenBank/DDBJ databases">
        <title>Mucilaginibacter mali sp. nov., isolated from rhizosphere soil of apple orchard.</title>
        <authorList>
            <person name="Lee J.-S."/>
            <person name="Kim H.S."/>
            <person name="Kim J.-S."/>
        </authorList>
    </citation>
    <scope>NUCLEOTIDE SEQUENCE</scope>
    <source>
        <strain evidence="2">KCTC 22746</strain>
    </source>
</reference>
<keyword evidence="3" id="KW-1185">Reference proteome</keyword>
<dbReference type="RefSeq" id="WP_194111225.1">
    <property type="nucleotide sequence ID" value="NZ_JADFFL010000003.1"/>
</dbReference>
<evidence type="ECO:0000313" key="3">
    <source>
        <dbReference type="Proteomes" id="UP000622475"/>
    </source>
</evidence>
<proteinExistence type="predicted"/>
<dbReference type="EMBL" id="JADFFL010000003">
    <property type="protein sequence ID" value="MBE9662029.1"/>
    <property type="molecule type" value="Genomic_DNA"/>
</dbReference>
<keyword evidence="1" id="KW-1133">Transmembrane helix</keyword>
<feature type="transmembrane region" description="Helical" evidence="1">
    <location>
        <begin position="12"/>
        <end position="36"/>
    </location>
</feature>
<protein>
    <submittedName>
        <fullName evidence="2">Uncharacterized protein</fullName>
    </submittedName>
</protein>